<evidence type="ECO:0008006" key="4">
    <source>
        <dbReference type="Google" id="ProtNLM"/>
    </source>
</evidence>
<feature type="signal peptide" evidence="1">
    <location>
        <begin position="1"/>
        <end position="36"/>
    </location>
</feature>
<evidence type="ECO:0000313" key="3">
    <source>
        <dbReference type="Proteomes" id="UP000232883"/>
    </source>
</evidence>
<accession>A0A2K8Z391</accession>
<sequence>MTGCVGLWMKRPINTSAMKPTLFCLLLLGLTQSIQAQLSTSVPPSKRVEVIVHPGIELFTVVQLLAGQYRMPNPSAYAKAVETYFKPYANHPAVEQVKKMGRVYADLAELGYCFDQFPSIRIYYPDSLHWYKKYGKDTVQTYMKLCKQFSQDTKFWDFYQQHQTDYTAWATPVKKEFTQKGWVAKLDSFYRFDSHTNWTICLDALNSWGAHAIMTKTINPWYADHVVYNVGFFNQDAKETDAPTFTIGSEPVSMVWHEGSHSYTNELQKRYAADIDKLAYLLNKDDEGMKRNNINTWAHCFDENLVRGIVIALFRQYRSPKEARKQTAREVVGDFLYAEDIADVLTNNYIGNPAYGSFPQFFPQILTYLAQKYPNRQLTDR</sequence>
<keyword evidence="1" id="KW-0732">Signal</keyword>
<protein>
    <recommendedName>
        <fullName evidence="4">DUF4932 domain-containing protein</fullName>
    </recommendedName>
</protein>
<evidence type="ECO:0000313" key="2">
    <source>
        <dbReference type="EMBL" id="AUD04343.1"/>
    </source>
</evidence>
<reference evidence="2 3" key="1">
    <citation type="submission" date="2017-11" db="EMBL/GenBank/DDBJ databases">
        <title>Taxonomic description and genome sequences of Spirosoma HA7 sp. nov., isolated from pollen microhabitat of Corylus avellana.</title>
        <authorList>
            <person name="Ambika Manirajan B."/>
            <person name="Suarez C."/>
            <person name="Ratering S."/>
            <person name="Geissler-Plaum R."/>
            <person name="Cardinale M."/>
            <person name="Sylvia S."/>
        </authorList>
    </citation>
    <scope>NUCLEOTIDE SEQUENCE [LARGE SCALE GENOMIC DNA]</scope>
    <source>
        <strain evidence="2 3">HA7</strain>
    </source>
</reference>
<gene>
    <name evidence="2" type="ORF">CWM47_22365</name>
</gene>
<dbReference type="InterPro" id="IPR032560">
    <property type="entry name" value="DUF4932"/>
</dbReference>
<dbReference type="AlphaFoldDB" id="A0A2K8Z391"/>
<dbReference type="EMBL" id="CP025096">
    <property type="protein sequence ID" value="AUD04343.1"/>
    <property type="molecule type" value="Genomic_DNA"/>
</dbReference>
<dbReference type="KEGG" id="spir:CWM47_22365"/>
<dbReference type="Proteomes" id="UP000232883">
    <property type="component" value="Chromosome"/>
</dbReference>
<evidence type="ECO:0000256" key="1">
    <source>
        <dbReference type="SAM" id="SignalP"/>
    </source>
</evidence>
<feature type="chain" id="PRO_5014681703" description="DUF4932 domain-containing protein" evidence="1">
    <location>
        <begin position="37"/>
        <end position="381"/>
    </location>
</feature>
<keyword evidence="3" id="KW-1185">Reference proteome</keyword>
<proteinExistence type="predicted"/>
<organism evidence="2 3">
    <name type="scientific">Spirosoma pollinicola</name>
    <dbReference type="NCBI Taxonomy" id="2057025"/>
    <lineage>
        <taxon>Bacteria</taxon>
        <taxon>Pseudomonadati</taxon>
        <taxon>Bacteroidota</taxon>
        <taxon>Cytophagia</taxon>
        <taxon>Cytophagales</taxon>
        <taxon>Cytophagaceae</taxon>
        <taxon>Spirosoma</taxon>
    </lineage>
</organism>
<dbReference type="Pfam" id="PF16286">
    <property type="entry name" value="DUF4932"/>
    <property type="match status" value="1"/>
</dbReference>
<name>A0A2K8Z391_9BACT</name>